<proteinExistence type="predicted"/>
<reference evidence="3" key="1">
    <citation type="submission" date="2016-10" db="EMBL/GenBank/DDBJ databases">
        <authorList>
            <person name="Varghese N."/>
            <person name="Submissions S."/>
        </authorList>
    </citation>
    <scope>NUCLEOTIDE SEQUENCE [LARGE SCALE GENOMIC DNA]</scope>
    <source>
        <strain evidence="3">BL36</strain>
    </source>
</reference>
<dbReference type="RefSeq" id="WP_092038181.1">
    <property type="nucleotide sequence ID" value="NZ_FOTK01000004.1"/>
</dbReference>
<dbReference type="Gene3D" id="3.90.550.10">
    <property type="entry name" value="Spore Coat Polysaccharide Biosynthesis Protein SpsA, Chain A"/>
    <property type="match status" value="1"/>
</dbReference>
<organism evidence="2 3">
    <name type="scientific">Methylobacterium pseudosasicola</name>
    <dbReference type="NCBI Taxonomy" id="582667"/>
    <lineage>
        <taxon>Bacteria</taxon>
        <taxon>Pseudomonadati</taxon>
        <taxon>Pseudomonadota</taxon>
        <taxon>Alphaproteobacteria</taxon>
        <taxon>Hyphomicrobiales</taxon>
        <taxon>Methylobacteriaceae</taxon>
        <taxon>Methylobacterium</taxon>
    </lineage>
</organism>
<dbReference type="EMBL" id="FOTK01000004">
    <property type="protein sequence ID" value="SFL40831.1"/>
    <property type="molecule type" value="Genomic_DNA"/>
</dbReference>
<protein>
    <submittedName>
        <fullName evidence="2">Glycosyltransferase involved in cell wall bisynthesis</fullName>
    </submittedName>
</protein>
<dbReference type="Pfam" id="PF00535">
    <property type="entry name" value="Glycos_transf_2"/>
    <property type="match status" value="1"/>
</dbReference>
<dbReference type="CDD" id="cd00761">
    <property type="entry name" value="Glyco_tranf_GTA_type"/>
    <property type="match status" value="1"/>
</dbReference>
<dbReference type="STRING" id="582667.SAMN05192568_1004210"/>
<keyword evidence="3" id="KW-1185">Reference proteome</keyword>
<dbReference type="Proteomes" id="UP000199048">
    <property type="component" value="Unassembled WGS sequence"/>
</dbReference>
<feature type="domain" description="Glycosyltransferase 2-like" evidence="1">
    <location>
        <begin position="10"/>
        <end position="118"/>
    </location>
</feature>
<name>A0A1I4HH30_9HYPH</name>
<evidence type="ECO:0000313" key="3">
    <source>
        <dbReference type="Proteomes" id="UP000199048"/>
    </source>
</evidence>
<dbReference type="GO" id="GO:0016758">
    <property type="term" value="F:hexosyltransferase activity"/>
    <property type="evidence" value="ECO:0007669"/>
    <property type="project" value="UniProtKB-ARBA"/>
</dbReference>
<dbReference type="PANTHER" id="PTHR22916:SF3">
    <property type="entry name" value="UDP-GLCNAC:BETAGAL BETA-1,3-N-ACETYLGLUCOSAMINYLTRANSFERASE-LIKE PROTEIN 1"/>
    <property type="match status" value="1"/>
</dbReference>
<evidence type="ECO:0000259" key="1">
    <source>
        <dbReference type="Pfam" id="PF00535"/>
    </source>
</evidence>
<sequence length="313" mass="34596">MTAPGPTRVSVIVPTCNRPGLLAEALASIRRLEADDLTFEIVVGDNGTCGEAREVVAAYGAVYVATTRRGCPGARNAALHAATADLIAFLDDDDVWLPGNIRPQLALLAERPDLEAVTGQAVLADHNLDNPGAPWPDPHPGDGDDLIRSMLSGYFPQVGTLVVRRHAYAAIGDLDESLLFGSDHDWQMRFARRRTFAFTPVLGVMLRGRAFGTFTALQIKRQRYDRKIFLRHSLPEWRVWSSPRAFLKAYAGTLQHFYWYFVVTAEEAAADGKRDDVLQAVRGAFLVFPMRALYHLVRRTGLRRAVLASALRG</sequence>
<keyword evidence="2" id="KW-0808">Transferase</keyword>
<dbReference type="OrthoDB" id="9794124at2"/>
<dbReference type="AlphaFoldDB" id="A0A1I4HH30"/>
<dbReference type="InterPro" id="IPR029044">
    <property type="entry name" value="Nucleotide-diphossugar_trans"/>
</dbReference>
<accession>A0A1I4HH30</accession>
<dbReference type="SUPFAM" id="SSF53448">
    <property type="entry name" value="Nucleotide-diphospho-sugar transferases"/>
    <property type="match status" value="1"/>
</dbReference>
<dbReference type="PANTHER" id="PTHR22916">
    <property type="entry name" value="GLYCOSYLTRANSFERASE"/>
    <property type="match status" value="1"/>
</dbReference>
<dbReference type="InterPro" id="IPR001173">
    <property type="entry name" value="Glyco_trans_2-like"/>
</dbReference>
<evidence type="ECO:0000313" key="2">
    <source>
        <dbReference type="EMBL" id="SFL40831.1"/>
    </source>
</evidence>
<gene>
    <name evidence="2" type="ORF">SAMN05192568_1004210</name>
</gene>